<reference evidence="2 3" key="1">
    <citation type="journal article" date="2003" name="Nature">
        <title>The genome sequence of the filamentous fungus Neurospora crassa.</title>
        <authorList>
            <person name="Galagan J.E."/>
            <person name="Calvo S.E."/>
            <person name="Borkovich K.A."/>
            <person name="Selker E.U."/>
            <person name="Read N.D."/>
            <person name="Jaffe D."/>
            <person name="FitzHugh W."/>
            <person name="Ma L.J."/>
            <person name="Smirnov S."/>
            <person name="Purcell S."/>
            <person name="Rehman B."/>
            <person name="Elkins T."/>
            <person name="Engels R."/>
            <person name="Wang S."/>
            <person name="Nielsen C.B."/>
            <person name="Butler J."/>
            <person name="Endrizzi M."/>
            <person name="Qui D."/>
            <person name="Ianakiev P."/>
            <person name="Bell-Pedersen D."/>
            <person name="Nelson M.A."/>
            <person name="Werner-Washburne M."/>
            <person name="Selitrennikoff C.P."/>
            <person name="Kinsey J.A."/>
            <person name="Braun E.L."/>
            <person name="Zelter A."/>
            <person name="Schulte U."/>
            <person name="Kothe G.O."/>
            <person name="Jedd G."/>
            <person name="Mewes W."/>
            <person name="Staben C."/>
            <person name="Marcotte E."/>
            <person name="Greenberg D."/>
            <person name="Roy A."/>
            <person name="Foley K."/>
            <person name="Naylor J."/>
            <person name="Stange-Thomann N."/>
            <person name="Barrett R."/>
            <person name="Gnerre S."/>
            <person name="Kamal M."/>
            <person name="Kamvysselis M."/>
            <person name="Mauceli E."/>
            <person name="Bielke C."/>
            <person name="Rudd S."/>
            <person name="Frishman D."/>
            <person name="Krystofova S."/>
            <person name="Rasmussen C."/>
            <person name="Metzenberg R.L."/>
            <person name="Perkins D.D."/>
            <person name="Kroken S."/>
            <person name="Cogoni C."/>
            <person name="Macino G."/>
            <person name="Catcheside D."/>
            <person name="Li W."/>
            <person name="Pratt R.J."/>
            <person name="Osmani S.A."/>
            <person name="DeSouza C.P."/>
            <person name="Glass L."/>
            <person name="Orbach M.J."/>
            <person name="Berglund J.A."/>
            <person name="Voelker R."/>
            <person name="Yarden O."/>
            <person name="Plamann M."/>
            <person name="Seiler S."/>
            <person name="Dunlap J."/>
            <person name="Radford A."/>
            <person name="Aramayo R."/>
            <person name="Natvig D.O."/>
            <person name="Alex L.A."/>
            <person name="Mannhaupt G."/>
            <person name="Ebbole D.J."/>
            <person name="Freitag M."/>
            <person name="Paulsen I."/>
            <person name="Sachs M.S."/>
            <person name="Lander E.S."/>
            <person name="Nusbaum C."/>
            <person name="Birren B."/>
        </authorList>
    </citation>
    <scope>NUCLEOTIDE SEQUENCE [LARGE SCALE GENOMIC DNA]</scope>
    <source>
        <strain evidence="3">ATCC 24698 / 74-OR23-1A / CBS 708.71 / DSM 1257 / FGSC 987</strain>
    </source>
</reference>
<feature type="compositionally biased region" description="Low complexity" evidence="1">
    <location>
        <begin position="476"/>
        <end position="490"/>
    </location>
</feature>
<protein>
    <submittedName>
        <fullName evidence="2">Uncharacterized protein</fullName>
    </submittedName>
</protein>
<dbReference type="GeneID" id="3875489"/>
<evidence type="ECO:0000256" key="1">
    <source>
        <dbReference type="SAM" id="MobiDB-lite"/>
    </source>
</evidence>
<sequence length="661" mass="74053">MDFTRSDSDGASQSRKRKRVDEVVTDGGHRRTVSSQRPPPNYSPLQPISSSNGPPLSNNTFLDQPLHQPQKASTRHQDILRPTGTSSNHLRTGMYSPRPHDQIHRLQRPVAFSEGSTNGDNFPLNFPGRQRQNASTLYQDIVVPSNQPQSRIPSLSLHDHSYPPSTPATRSPGSLQREGSALDWSLRHPRQSVASHMNTAILRQGNKSESSAHPTSDIGLSYSYVSQEPDTDTFNNGSYVGDNTHLDWPLHEPHQTHAPQSALPHSGNNLPWDMPFYQGQEYKQQQDHQLKAYSPLHDTNQPNQQHPVLDPAPQRNMLQVRDEASHDLEFDNLPLLGDNAQYFPSGSPGNMWNMSMTPEDLPPRNDFLSPSQPLSSNYQFGHDNWAEFMGVEMENAIIHNDPGFANNWVIPERLRFQGVNVQAAGDNAQVQENPAHVPRQATDSLQNNIPISNHSEHPMNSNGYSWQFSRPSPMPQKSQAQQTQSYQIQSHPIQPQESQTYQIQSQPNQPQQSQPYQIQPQQNHSHQIQPEQVQPEQIQPAQIEPEQVAAAATPQPAPIPAAAQGPQVKLCKEPGCNRPRLFQTSRARKCREHLENSLPESRLDQGATAGQNMCSGCNGLRPRRAPGKTCWECFCKGTRQRWGVCDGCPAVWCPNRVVEEA</sequence>
<dbReference type="AlphaFoldDB" id="Q7S3K7"/>
<evidence type="ECO:0000313" key="2">
    <source>
        <dbReference type="EMBL" id="EAA30090.2"/>
    </source>
</evidence>
<accession>Q7S3K7</accession>
<dbReference type="RefSeq" id="XP_959326.2">
    <property type="nucleotide sequence ID" value="XM_954233.2"/>
</dbReference>
<feature type="compositionally biased region" description="Polar residues" evidence="1">
    <location>
        <begin position="491"/>
        <end position="500"/>
    </location>
</feature>
<dbReference type="Proteomes" id="UP000001805">
    <property type="component" value="Chromosome 3, Linkage Group III"/>
</dbReference>
<feature type="compositionally biased region" description="Polar residues" evidence="1">
    <location>
        <begin position="43"/>
        <end position="62"/>
    </location>
</feature>
<dbReference type="KEGG" id="ncr:NCU08236"/>
<evidence type="ECO:0000313" key="3">
    <source>
        <dbReference type="Proteomes" id="UP000001805"/>
    </source>
</evidence>
<dbReference type="VEuPathDB" id="FungiDB:NCU08236"/>
<feature type="region of interest" description="Disordered" evidence="1">
    <location>
        <begin position="1"/>
        <end position="101"/>
    </location>
</feature>
<feature type="region of interest" description="Disordered" evidence="1">
    <location>
        <begin position="446"/>
        <end position="538"/>
    </location>
</feature>
<dbReference type="EMBL" id="CM002238">
    <property type="protein sequence ID" value="EAA30090.2"/>
    <property type="molecule type" value="Genomic_DNA"/>
</dbReference>
<dbReference type="InParanoid" id="Q7S3K7"/>
<dbReference type="HOGENOM" id="CLU_027220_0_0_1"/>
<name>Q7S3K7_NEUCR</name>
<keyword evidence="3" id="KW-1185">Reference proteome</keyword>
<dbReference type="PaxDb" id="5141-EFNCRP00000004678"/>
<feature type="compositionally biased region" description="Low complexity" evidence="1">
    <location>
        <begin position="501"/>
        <end position="538"/>
    </location>
</feature>
<feature type="compositionally biased region" description="Polar residues" evidence="1">
    <location>
        <begin position="446"/>
        <end position="470"/>
    </location>
</feature>
<feature type="region of interest" description="Disordered" evidence="1">
    <location>
        <begin position="146"/>
        <end position="180"/>
    </location>
</feature>
<organism evidence="2 3">
    <name type="scientific">Neurospora crassa (strain ATCC 24698 / 74-OR23-1A / CBS 708.71 / DSM 1257 / FGSC 987)</name>
    <dbReference type="NCBI Taxonomy" id="367110"/>
    <lineage>
        <taxon>Eukaryota</taxon>
        <taxon>Fungi</taxon>
        <taxon>Dikarya</taxon>
        <taxon>Ascomycota</taxon>
        <taxon>Pezizomycotina</taxon>
        <taxon>Sordariomycetes</taxon>
        <taxon>Sordariomycetidae</taxon>
        <taxon>Sordariales</taxon>
        <taxon>Sordariaceae</taxon>
        <taxon>Neurospora</taxon>
    </lineage>
</organism>
<proteinExistence type="predicted"/>
<gene>
    <name evidence="2" type="ORF">NCU08236</name>
</gene>